<accession>A0A0E0K8K0</accession>
<name>A0A0E0K8K0_ORYPU</name>
<dbReference type="HOGENOM" id="CLU_1920506_0_0_1"/>
<dbReference type="AlphaFoldDB" id="A0A0E0K8K0"/>
<evidence type="ECO:0000256" key="1">
    <source>
        <dbReference type="SAM" id="MobiDB-lite"/>
    </source>
</evidence>
<feature type="region of interest" description="Disordered" evidence="1">
    <location>
        <begin position="59"/>
        <end position="80"/>
    </location>
</feature>
<evidence type="ECO:0000313" key="3">
    <source>
        <dbReference type="Proteomes" id="UP000026962"/>
    </source>
</evidence>
<reference evidence="2" key="1">
    <citation type="submission" date="2015-04" db="UniProtKB">
        <authorList>
            <consortium name="EnsemblPlants"/>
        </authorList>
    </citation>
    <scope>IDENTIFICATION</scope>
</reference>
<reference evidence="2" key="2">
    <citation type="submission" date="2018-05" db="EMBL/GenBank/DDBJ databases">
        <title>OpunRS2 (Oryza punctata Reference Sequence Version 2).</title>
        <authorList>
            <person name="Zhang J."/>
            <person name="Kudrna D."/>
            <person name="Lee S."/>
            <person name="Talag J."/>
            <person name="Welchert J."/>
            <person name="Wing R.A."/>
        </authorList>
    </citation>
    <scope>NUCLEOTIDE SEQUENCE [LARGE SCALE GENOMIC DNA]</scope>
</reference>
<proteinExistence type="predicted"/>
<dbReference type="Proteomes" id="UP000026962">
    <property type="component" value="Chromosome 3"/>
</dbReference>
<dbReference type="EnsemblPlants" id="OPUNC03G02780.2">
    <property type="protein sequence ID" value="OPUNC03G02780.2"/>
    <property type="gene ID" value="OPUNC03G02780"/>
</dbReference>
<protein>
    <submittedName>
        <fullName evidence="2">Uncharacterized protein</fullName>
    </submittedName>
</protein>
<evidence type="ECO:0000313" key="2">
    <source>
        <dbReference type="EnsemblPlants" id="OPUNC03G02780.2"/>
    </source>
</evidence>
<keyword evidence="3" id="KW-1185">Reference proteome</keyword>
<feature type="compositionally biased region" description="Low complexity" evidence="1">
    <location>
        <begin position="59"/>
        <end position="69"/>
    </location>
</feature>
<organism evidence="2">
    <name type="scientific">Oryza punctata</name>
    <name type="common">Red rice</name>
    <dbReference type="NCBI Taxonomy" id="4537"/>
    <lineage>
        <taxon>Eukaryota</taxon>
        <taxon>Viridiplantae</taxon>
        <taxon>Streptophyta</taxon>
        <taxon>Embryophyta</taxon>
        <taxon>Tracheophyta</taxon>
        <taxon>Spermatophyta</taxon>
        <taxon>Magnoliopsida</taxon>
        <taxon>Liliopsida</taxon>
        <taxon>Poales</taxon>
        <taxon>Poaceae</taxon>
        <taxon>BOP clade</taxon>
        <taxon>Oryzoideae</taxon>
        <taxon>Oryzeae</taxon>
        <taxon>Oryzinae</taxon>
        <taxon>Oryza</taxon>
    </lineage>
</organism>
<dbReference type="Gramene" id="OPUNC03G02780.2">
    <property type="protein sequence ID" value="OPUNC03G02780.2"/>
    <property type="gene ID" value="OPUNC03G02780"/>
</dbReference>
<sequence>MLIDKLGKQQIIARNSVSGRRWLLVSEEVNHRDARGFAVPPSACAGFAFLPIPISNPPHLSSSSPTNSAPNPPLPISKISSRWPGPHAHHLLLNRSGNSPGALSALRQIRLVSSLPQLCFFSGGFSLAPSVD</sequence>